<dbReference type="AlphaFoldDB" id="A0A833LWJ8"/>
<dbReference type="SUPFAM" id="SSF50331">
    <property type="entry name" value="MOP-like"/>
    <property type="match status" value="2"/>
</dbReference>
<sequence>MNATDSPAANDRTCLDTIQLDRLEQAFRSWLDSAKGSDVRFSRQRIFLIFLLIRYTGAKLNEVLKLNLSDDFDSQRHLIRFGSVDKDGRDSSREVRIPEAVSDTLATLLAEASSPSTLQHSLEIDPGFVRRKFYERTRAIGLPPQLGGPEMIRKARAVELLLDKMPLPAVQVLLGHSTPNLTSAYVSFSEEELQTVTRYHIERNFSRKTSACNAFFGKIQSIRRGDIQAIVEIATVSGSTVQSIITHASLEQLGLATGKLVRAEVKAPWVLLAKGMQEPACTAENRFSGTIERIRTGQINSEYRIRLDEGTELCAIGGSSSGNLLGLQAGDRVWAFFSCYAVILHVD</sequence>
<organism evidence="6 7">
    <name type="scientific">Leptonema illini</name>
    <dbReference type="NCBI Taxonomy" id="183"/>
    <lineage>
        <taxon>Bacteria</taxon>
        <taxon>Pseudomonadati</taxon>
        <taxon>Spirochaetota</taxon>
        <taxon>Spirochaetia</taxon>
        <taxon>Leptospirales</taxon>
        <taxon>Leptospiraceae</taxon>
        <taxon>Leptonema</taxon>
    </lineage>
</organism>
<dbReference type="InterPro" id="IPR002104">
    <property type="entry name" value="Integrase_catalytic"/>
</dbReference>
<dbReference type="CDD" id="cd00397">
    <property type="entry name" value="DNA_BRE_C"/>
    <property type="match status" value="1"/>
</dbReference>
<feature type="domain" description="Mop" evidence="4">
    <location>
        <begin position="208"/>
        <end position="274"/>
    </location>
</feature>
<keyword evidence="1 3" id="KW-0500">Molybdenum</keyword>
<feature type="domain" description="Tyr recombinase" evidence="5">
    <location>
        <begin position="15"/>
        <end position="198"/>
    </location>
</feature>
<name>A0A833LWJ8_9LEPT</name>
<dbReference type="GO" id="GO:0003677">
    <property type="term" value="F:DNA binding"/>
    <property type="evidence" value="ECO:0007669"/>
    <property type="project" value="InterPro"/>
</dbReference>
<evidence type="ECO:0000259" key="4">
    <source>
        <dbReference type="PROSITE" id="PS51866"/>
    </source>
</evidence>
<evidence type="ECO:0000256" key="1">
    <source>
        <dbReference type="ARBA" id="ARBA00022505"/>
    </source>
</evidence>
<keyword evidence="2" id="KW-0233">DNA recombination</keyword>
<gene>
    <name evidence="6" type="ORF">F9K24_22280</name>
</gene>
<dbReference type="NCBIfam" id="TIGR00638">
    <property type="entry name" value="Mop"/>
    <property type="match status" value="1"/>
</dbReference>
<dbReference type="InterPro" id="IPR008995">
    <property type="entry name" value="Mo/tungstate-bd_C_term_dom"/>
</dbReference>
<dbReference type="GO" id="GO:0006310">
    <property type="term" value="P:DNA recombination"/>
    <property type="evidence" value="ECO:0007669"/>
    <property type="project" value="UniProtKB-KW"/>
</dbReference>
<dbReference type="PANTHER" id="PTHR30432:SF1">
    <property type="entry name" value="DNA-BINDING TRANSCRIPTIONAL DUAL REGULATOR MODE"/>
    <property type="match status" value="1"/>
</dbReference>
<dbReference type="PANTHER" id="PTHR30432">
    <property type="entry name" value="TRANSCRIPTIONAL REGULATOR MODE"/>
    <property type="match status" value="1"/>
</dbReference>
<feature type="domain" description="Mop" evidence="4">
    <location>
        <begin position="280"/>
        <end position="346"/>
    </location>
</feature>
<dbReference type="Pfam" id="PF00589">
    <property type="entry name" value="Phage_integrase"/>
    <property type="match status" value="1"/>
</dbReference>
<dbReference type="InterPro" id="IPR013762">
    <property type="entry name" value="Integrase-like_cat_sf"/>
</dbReference>
<evidence type="ECO:0000259" key="5">
    <source>
        <dbReference type="PROSITE" id="PS51898"/>
    </source>
</evidence>
<dbReference type="GO" id="GO:0015074">
    <property type="term" value="P:DNA integration"/>
    <property type="evidence" value="ECO:0007669"/>
    <property type="project" value="InterPro"/>
</dbReference>
<dbReference type="InterPro" id="IPR051815">
    <property type="entry name" value="Molybdate_resp_trans_reg"/>
</dbReference>
<dbReference type="PROSITE" id="PS51898">
    <property type="entry name" value="TYR_RECOMBINASE"/>
    <property type="match status" value="1"/>
</dbReference>
<dbReference type="InterPro" id="IPR004606">
    <property type="entry name" value="Mop_domain"/>
</dbReference>
<protein>
    <submittedName>
        <fullName evidence="6">Tyrosine-type recombinase/integrase</fullName>
    </submittedName>
</protein>
<evidence type="ECO:0000313" key="6">
    <source>
        <dbReference type="EMBL" id="KAB2928068.1"/>
    </source>
</evidence>
<proteinExistence type="predicted"/>
<dbReference type="SUPFAM" id="SSF56349">
    <property type="entry name" value="DNA breaking-rejoining enzymes"/>
    <property type="match status" value="1"/>
</dbReference>
<dbReference type="Pfam" id="PF03459">
    <property type="entry name" value="TOBE"/>
    <property type="match status" value="2"/>
</dbReference>
<comment type="caution">
    <text evidence="6">The sequence shown here is derived from an EMBL/GenBank/DDBJ whole genome shotgun (WGS) entry which is preliminary data.</text>
</comment>
<evidence type="ECO:0000313" key="7">
    <source>
        <dbReference type="Proteomes" id="UP000460298"/>
    </source>
</evidence>
<accession>A0A833LWJ8</accession>
<dbReference type="EMBL" id="WBUI01000059">
    <property type="protein sequence ID" value="KAB2928068.1"/>
    <property type="molecule type" value="Genomic_DNA"/>
</dbReference>
<dbReference type="InterPro" id="IPR011010">
    <property type="entry name" value="DNA_brk_join_enz"/>
</dbReference>
<reference evidence="6 7" key="1">
    <citation type="submission" date="2019-10" db="EMBL/GenBank/DDBJ databases">
        <title>Extracellular Electron Transfer in a Candidatus Methanoperedens spp. Enrichment Culture.</title>
        <authorList>
            <person name="Berger S."/>
            <person name="Rangel Shaw D."/>
            <person name="Berben T."/>
            <person name="In 'T Zandt M."/>
            <person name="Frank J."/>
            <person name="Reimann J."/>
            <person name="Jetten M.S.M."/>
            <person name="Welte C.U."/>
        </authorList>
    </citation>
    <scope>NUCLEOTIDE SEQUENCE [LARGE SCALE GENOMIC DNA]</scope>
    <source>
        <strain evidence="6">SB12</strain>
    </source>
</reference>
<dbReference type="Gene3D" id="1.10.443.10">
    <property type="entry name" value="Intergrase catalytic core"/>
    <property type="match status" value="1"/>
</dbReference>
<dbReference type="Gene3D" id="2.40.50.100">
    <property type="match status" value="2"/>
</dbReference>
<evidence type="ECO:0000256" key="2">
    <source>
        <dbReference type="ARBA" id="ARBA00023172"/>
    </source>
</evidence>
<evidence type="ECO:0000256" key="3">
    <source>
        <dbReference type="PROSITE-ProRule" id="PRU01213"/>
    </source>
</evidence>
<dbReference type="InterPro" id="IPR005116">
    <property type="entry name" value="Transp-assoc_OB_typ1"/>
</dbReference>
<dbReference type="Proteomes" id="UP000460298">
    <property type="component" value="Unassembled WGS sequence"/>
</dbReference>
<dbReference type="GO" id="GO:0015689">
    <property type="term" value="P:molybdate ion transport"/>
    <property type="evidence" value="ECO:0007669"/>
    <property type="project" value="InterPro"/>
</dbReference>
<dbReference type="PROSITE" id="PS51866">
    <property type="entry name" value="MOP"/>
    <property type="match status" value="2"/>
</dbReference>